<evidence type="ECO:0000259" key="1">
    <source>
        <dbReference type="Pfam" id="PF22936"/>
    </source>
</evidence>
<dbReference type="Proteomes" id="UP000325315">
    <property type="component" value="Unassembled WGS sequence"/>
</dbReference>
<protein>
    <submittedName>
        <fullName evidence="2">Retrovirus-related Pol polyprotein from transposon TNT 1-94</fullName>
    </submittedName>
</protein>
<evidence type="ECO:0000313" key="2">
    <source>
        <dbReference type="EMBL" id="KAA3465822.1"/>
    </source>
</evidence>
<comment type="caution">
    <text evidence="2">The sequence shown here is derived from an EMBL/GenBank/DDBJ whole genome shotgun (WGS) entry which is preliminary data.</text>
</comment>
<organism evidence="2 3">
    <name type="scientific">Gossypium australe</name>
    <dbReference type="NCBI Taxonomy" id="47621"/>
    <lineage>
        <taxon>Eukaryota</taxon>
        <taxon>Viridiplantae</taxon>
        <taxon>Streptophyta</taxon>
        <taxon>Embryophyta</taxon>
        <taxon>Tracheophyta</taxon>
        <taxon>Spermatophyta</taxon>
        <taxon>Magnoliopsida</taxon>
        <taxon>eudicotyledons</taxon>
        <taxon>Gunneridae</taxon>
        <taxon>Pentapetalae</taxon>
        <taxon>rosids</taxon>
        <taxon>malvids</taxon>
        <taxon>Malvales</taxon>
        <taxon>Malvaceae</taxon>
        <taxon>Malvoideae</taxon>
        <taxon>Gossypium</taxon>
    </lineage>
</organism>
<dbReference type="Pfam" id="PF22936">
    <property type="entry name" value="Pol_BBD"/>
    <property type="match status" value="1"/>
</dbReference>
<accession>A0A5B6V9F5</accession>
<dbReference type="EMBL" id="SMMG02000007">
    <property type="protein sequence ID" value="KAA3465822.1"/>
    <property type="molecule type" value="Genomic_DNA"/>
</dbReference>
<reference evidence="3" key="1">
    <citation type="journal article" date="2019" name="Plant Biotechnol. J.">
        <title>Genome sequencing of the Australian wild diploid species Gossypium australe highlights disease resistance and delayed gland morphogenesis.</title>
        <authorList>
            <person name="Cai Y."/>
            <person name="Cai X."/>
            <person name="Wang Q."/>
            <person name="Wang P."/>
            <person name="Zhang Y."/>
            <person name="Cai C."/>
            <person name="Xu Y."/>
            <person name="Wang K."/>
            <person name="Zhou Z."/>
            <person name="Wang C."/>
            <person name="Geng S."/>
            <person name="Li B."/>
            <person name="Dong Q."/>
            <person name="Hou Y."/>
            <person name="Wang H."/>
            <person name="Ai P."/>
            <person name="Liu Z."/>
            <person name="Yi F."/>
            <person name="Sun M."/>
            <person name="An G."/>
            <person name="Cheng J."/>
            <person name="Zhang Y."/>
            <person name="Shi Q."/>
            <person name="Xie Y."/>
            <person name="Shi X."/>
            <person name="Chang Y."/>
            <person name="Huang F."/>
            <person name="Chen Y."/>
            <person name="Hong S."/>
            <person name="Mi L."/>
            <person name="Sun Q."/>
            <person name="Zhang L."/>
            <person name="Zhou B."/>
            <person name="Peng R."/>
            <person name="Zhang X."/>
            <person name="Liu F."/>
        </authorList>
    </citation>
    <scope>NUCLEOTIDE SEQUENCE [LARGE SCALE GENOMIC DNA]</scope>
    <source>
        <strain evidence="3">cv. PA1801</strain>
    </source>
</reference>
<feature type="domain" description="Retrovirus-related Pol polyprotein from transposon TNT 1-94-like beta-barrel" evidence="1">
    <location>
        <begin position="25"/>
        <end position="77"/>
    </location>
</feature>
<gene>
    <name evidence="2" type="ORF">EPI10_000961</name>
</gene>
<sequence length="120" mass="13604">MGIMLKRSKCSQLHVLYQEVVTKGWLIDSGCTNHMTLDESIFKNIDRNCILKVWFGNDKLNQAKGKGDVLINMASDIGCTIFDSLRQEVVIVSMKDKSFVLDWNLINLNAYTSSIDETNL</sequence>
<dbReference type="OrthoDB" id="778489at2759"/>
<name>A0A5B6V9F5_9ROSI</name>
<evidence type="ECO:0000313" key="3">
    <source>
        <dbReference type="Proteomes" id="UP000325315"/>
    </source>
</evidence>
<dbReference type="InterPro" id="IPR054722">
    <property type="entry name" value="PolX-like_BBD"/>
</dbReference>
<proteinExistence type="predicted"/>
<keyword evidence="3" id="KW-1185">Reference proteome</keyword>
<dbReference type="AlphaFoldDB" id="A0A5B6V9F5"/>